<dbReference type="InterPro" id="IPR011055">
    <property type="entry name" value="Dup_hybrid_motif"/>
</dbReference>
<evidence type="ECO:0000313" key="3">
    <source>
        <dbReference type="Proteomes" id="UP000256561"/>
    </source>
</evidence>
<dbReference type="CDD" id="cd12797">
    <property type="entry name" value="M23_peptidase"/>
    <property type="match status" value="1"/>
</dbReference>
<protein>
    <submittedName>
        <fullName evidence="2">M23 family peptidase</fullName>
    </submittedName>
</protein>
<dbReference type="InterPro" id="IPR016047">
    <property type="entry name" value="M23ase_b-sheet_dom"/>
</dbReference>
<gene>
    <name evidence="2" type="ORF">DXV75_12600</name>
</gene>
<dbReference type="InterPro" id="IPR050570">
    <property type="entry name" value="Cell_wall_metabolism_enzyme"/>
</dbReference>
<dbReference type="GO" id="GO:0004222">
    <property type="term" value="F:metalloendopeptidase activity"/>
    <property type="evidence" value="ECO:0007669"/>
    <property type="project" value="TreeGrafter"/>
</dbReference>
<feature type="domain" description="M23ase beta-sheet core" evidence="1">
    <location>
        <begin position="133"/>
        <end position="230"/>
    </location>
</feature>
<sequence length="245" mass="27079">MLLAGLCIGCKAHASGCFDDWFCIEIHPHKEGHQVELRRVAPFPVVVTVLSSALEPTHIFTAALNTDKAYVLGHTVSPRAFWQTMRVRWTGGVLNATHNNAVKYRYPLQPKEQYRIVQGFNGGYSHQGRSRFSVDIAAPVGTPVYAARAGTVIDVVESHRQGGPSRRYAPYANYIIILHDDGTTGEYFHLKNQGAEVERGDQVTIGQLIGYSGNTGFSSLPHLHFGVYRAKPNGSYESVAFDFTK</sequence>
<dbReference type="AlphaFoldDB" id="A0A3D8M5V7"/>
<dbReference type="OrthoDB" id="9805070at2"/>
<name>A0A3D8M5V7_9ALTE</name>
<reference evidence="3" key="1">
    <citation type="submission" date="2018-08" db="EMBL/GenBank/DDBJ databases">
        <authorList>
            <person name="Zhang J."/>
            <person name="Du Z.-J."/>
        </authorList>
    </citation>
    <scope>NUCLEOTIDE SEQUENCE [LARGE SCALE GENOMIC DNA]</scope>
    <source>
        <strain evidence="3">KCTC 52655</strain>
    </source>
</reference>
<dbReference type="SUPFAM" id="SSF51261">
    <property type="entry name" value="Duplicated hybrid motif"/>
    <property type="match status" value="1"/>
</dbReference>
<dbReference type="Proteomes" id="UP000256561">
    <property type="component" value="Unassembled WGS sequence"/>
</dbReference>
<dbReference type="Gene3D" id="2.70.70.10">
    <property type="entry name" value="Glucose Permease (Domain IIA)"/>
    <property type="match status" value="1"/>
</dbReference>
<organism evidence="2 3">
    <name type="scientific">Alteromonas aestuariivivens</name>
    <dbReference type="NCBI Taxonomy" id="1938339"/>
    <lineage>
        <taxon>Bacteria</taxon>
        <taxon>Pseudomonadati</taxon>
        <taxon>Pseudomonadota</taxon>
        <taxon>Gammaproteobacteria</taxon>
        <taxon>Alteromonadales</taxon>
        <taxon>Alteromonadaceae</taxon>
        <taxon>Alteromonas/Salinimonas group</taxon>
        <taxon>Alteromonas</taxon>
    </lineage>
</organism>
<accession>A0A3D8M5V7</accession>
<keyword evidence="3" id="KW-1185">Reference proteome</keyword>
<dbReference type="EMBL" id="QRHA01000008">
    <property type="protein sequence ID" value="RDV24925.1"/>
    <property type="molecule type" value="Genomic_DNA"/>
</dbReference>
<proteinExistence type="predicted"/>
<comment type="caution">
    <text evidence="2">The sequence shown here is derived from an EMBL/GenBank/DDBJ whole genome shotgun (WGS) entry which is preliminary data.</text>
</comment>
<evidence type="ECO:0000313" key="2">
    <source>
        <dbReference type="EMBL" id="RDV24925.1"/>
    </source>
</evidence>
<dbReference type="PANTHER" id="PTHR21666:SF294">
    <property type="entry name" value="PEPTIDASE M23"/>
    <property type="match status" value="1"/>
</dbReference>
<evidence type="ECO:0000259" key="1">
    <source>
        <dbReference type="Pfam" id="PF01551"/>
    </source>
</evidence>
<dbReference type="Pfam" id="PF01551">
    <property type="entry name" value="Peptidase_M23"/>
    <property type="match status" value="1"/>
</dbReference>
<dbReference type="PANTHER" id="PTHR21666">
    <property type="entry name" value="PEPTIDASE-RELATED"/>
    <property type="match status" value="1"/>
</dbReference>